<evidence type="ECO:0000313" key="7">
    <source>
        <dbReference type="EMBL" id="KAF0981589.1"/>
    </source>
</evidence>
<dbReference type="GeneID" id="68119461"/>
<protein>
    <recommendedName>
        <fullName evidence="6">U1-type domain-containing protein</fullName>
    </recommendedName>
</protein>
<dbReference type="VEuPathDB" id="AmoebaDB:NfTy_039030"/>
<evidence type="ECO:0000256" key="3">
    <source>
        <dbReference type="ARBA" id="ARBA00022833"/>
    </source>
</evidence>
<evidence type="ECO:0000256" key="5">
    <source>
        <dbReference type="SAM" id="MobiDB-lite"/>
    </source>
</evidence>
<dbReference type="InterPro" id="IPR040023">
    <property type="entry name" value="WBP4"/>
</dbReference>
<keyword evidence="4" id="KW-0175">Coiled coil</keyword>
<gene>
    <name evidence="7" type="ORF">FDP41_012246</name>
</gene>
<feature type="compositionally biased region" description="Basic and acidic residues" evidence="5">
    <location>
        <begin position="280"/>
        <end position="297"/>
    </location>
</feature>
<sequence length="349" mass="39896">MSTPSWKPKGNTFCKYCQQWIRDTPSEQKRHERSKHHVINVQNYIRNQQQQERNIEKEQQRNRKLLDNIEKRVSKNINNDESSNPYYQQYLQHQAEMQKVPIFPPPIHLLSPPPQQQPPLQDQAELIKEQTSHEENVEPELFEHNDLPLSALVSASESGTEQQSIVKSKKKKKTAGANSAPAEIGGYYDDPNYFYYEQEESKEDTSTKATEDKSSSEQKESFKDVSAVPKTQVSSWKNKYAQNYSTSASATFGQWEVVSVTKREPVASNDETSHSFATDTGDHLKNDDPETHEEDKLGGSYTHHNADKKKRKFDTTVTSSGLVSSTKKVKSEDSTQPKKPISFSLSKKK</sequence>
<feature type="domain" description="U1-type" evidence="6">
    <location>
        <begin position="9"/>
        <end position="44"/>
    </location>
</feature>
<evidence type="ECO:0000259" key="6">
    <source>
        <dbReference type="SMART" id="SM00451"/>
    </source>
</evidence>
<feature type="coiled-coil region" evidence="4">
    <location>
        <begin position="41"/>
        <end position="68"/>
    </location>
</feature>
<feature type="compositionally biased region" description="Basic and acidic residues" evidence="5">
    <location>
        <begin position="203"/>
        <end position="223"/>
    </location>
</feature>
<keyword evidence="8" id="KW-1185">Reference proteome</keyword>
<dbReference type="Gene3D" id="3.30.160.60">
    <property type="entry name" value="Classic Zinc Finger"/>
    <property type="match status" value="1"/>
</dbReference>
<dbReference type="SUPFAM" id="SSF57667">
    <property type="entry name" value="beta-beta-alpha zinc fingers"/>
    <property type="match status" value="1"/>
</dbReference>
<dbReference type="SMART" id="SM00451">
    <property type="entry name" value="ZnF_U1"/>
    <property type="match status" value="1"/>
</dbReference>
<evidence type="ECO:0000256" key="2">
    <source>
        <dbReference type="ARBA" id="ARBA00022771"/>
    </source>
</evidence>
<accession>A0A6A5C8I0</accession>
<feature type="region of interest" description="Disordered" evidence="5">
    <location>
        <begin position="154"/>
        <end position="237"/>
    </location>
</feature>
<feature type="region of interest" description="Disordered" evidence="5">
    <location>
        <begin position="263"/>
        <end position="349"/>
    </location>
</feature>
<reference evidence="7 8" key="1">
    <citation type="journal article" date="2019" name="Sci. Rep.">
        <title>Nanopore sequencing improves the draft genome of the human pathogenic amoeba Naegleria fowleri.</title>
        <authorList>
            <person name="Liechti N."/>
            <person name="Schurch N."/>
            <person name="Bruggmann R."/>
            <person name="Wittwer M."/>
        </authorList>
    </citation>
    <scope>NUCLEOTIDE SEQUENCE [LARGE SCALE GENOMIC DNA]</scope>
    <source>
        <strain evidence="7 8">ATCC 30894</strain>
    </source>
</reference>
<dbReference type="EMBL" id="VFQX01000013">
    <property type="protein sequence ID" value="KAF0981589.1"/>
    <property type="molecule type" value="Genomic_DNA"/>
</dbReference>
<feature type="compositionally biased region" description="Polar residues" evidence="5">
    <location>
        <begin position="154"/>
        <end position="166"/>
    </location>
</feature>
<dbReference type="AlphaFoldDB" id="A0A6A5C8I0"/>
<proteinExistence type="predicted"/>
<comment type="caution">
    <text evidence="7">The sequence shown here is derived from an EMBL/GenBank/DDBJ whole genome shotgun (WGS) entry which is preliminary data.</text>
</comment>
<evidence type="ECO:0000313" key="8">
    <source>
        <dbReference type="Proteomes" id="UP000444721"/>
    </source>
</evidence>
<name>A0A6A5C8I0_NAEFO</name>
<dbReference type="PANTHER" id="PTHR13173:SF10">
    <property type="entry name" value="WW DOMAIN-BINDING PROTEIN 4"/>
    <property type="match status" value="1"/>
</dbReference>
<dbReference type="VEuPathDB" id="AmoebaDB:FDP41_012246"/>
<dbReference type="InterPro" id="IPR013085">
    <property type="entry name" value="U1-CZ_Znf_C2H2"/>
</dbReference>
<dbReference type="Pfam" id="PF06220">
    <property type="entry name" value="zf-U1"/>
    <property type="match status" value="1"/>
</dbReference>
<dbReference type="GO" id="GO:0071011">
    <property type="term" value="C:precatalytic spliceosome"/>
    <property type="evidence" value="ECO:0007669"/>
    <property type="project" value="TreeGrafter"/>
</dbReference>
<dbReference type="VEuPathDB" id="AmoebaDB:NF0052140"/>
<organism evidence="7 8">
    <name type="scientific">Naegleria fowleri</name>
    <name type="common">Brain eating amoeba</name>
    <dbReference type="NCBI Taxonomy" id="5763"/>
    <lineage>
        <taxon>Eukaryota</taxon>
        <taxon>Discoba</taxon>
        <taxon>Heterolobosea</taxon>
        <taxon>Tetramitia</taxon>
        <taxon>Eutetramitia</taxon>
        <taxon>Vahlkampfiidae</taxon>
        <taxon>Naegleria</taxon>
    </lineage>
</organism>
<dbReference type="OMA" id="CQQWIRD"/>
<dbReference type="GO" id="GO:0008270">
    <property type="term" value="F:zinc ion binding"/>
    <property type="evidence" value="ECO:0007669"/>
    <property type="project" value="UniProtKB-KW"/>
</dbReference>
<feature type="compositionally biased region" description="Low complexity" evidence="5">
    <location>
        <begin position="315"/>
        <end position="326"/>
    </location>
</feature>
<keyword evidence="3" id="KW-0862">Zinc</keyword>
<dbReference type="GO" id="GO:0000398">
    <property type="term" value="P:mRNA splicing, via spliceosome"/>
    <property type="evidence" value="ECO:0007669"/>
    <property type="project" value="InterPro"/>
</dbReference>
<evidence type="ECO:0000256" key="4">
    <source>
        <dbReference type="SAM" id="Coils"/>
    </source>
</evidence>
<evidence type="ECO:0000256" key="1">
    <source>
        <dbReference type="ARBA" id="ARBA00022723"/>
    </source>
</evidence>
<keyword evidence="1" id="KW-0479">Metal-binding</keyword>
<keyword evidence="2" id="KW-0863">Zinc-finger</keyword>
<dbReference type="Proteomes" id="UP000444721">
    <property type="component" value="Unassembled WGS sequence"/>
</dbReference>
<dbReference type="GO" id="GO:0003723">
    <property type="term" value="F:RNA binding"/>
    <property type="evidence" value="ECO:0007669"/>
    <property type="project" value="TreeGrafter"/>
</dbReference>
<dbReference type="InterPro" id="IPR036236">
    <property type="entry name" value="Znf_C2H2_sf"/>
</dbReference>
<dbReference type="OrthoDB" id="191651at2759"/>
<dbReference type="RefSeq" id="XP_044566302.1">
    <property type="nucleotide sequence ID" value="XM_044702744.1"/>
</dbReference>
<dbReference type="PANTHER" id="PTHR13173">
    <property type="entry name" value="WW DOMAIN BINDING PROTEIN 4"/>
    <property type="match status" value="1"/>
</dbReference>
<dbReference type="InterPro" id="IPR003604">
    <property type="entry name" value="Matrin/U1-like-C_Znf_C2H2"/>
</dbReference>